<evidence type="ECO:0000313" key="3">
    <source>
        <dbReference type="Proteomes" id="UP001498421"/>
    </source>
</evidence>
<evidence type="ECO:0000259" key="1">
    <source>
        <dbReference type="Pfam" id="PF08240"/>
    </source>
</evidence>
<dbReference type="EMBL" id="JAZAVK010000010">
    <property type="protein sequence ID" value="KAK7431650.1"/>
    <property type="molecule type" value="Genomic_DNA"/>
</dbReference>
<proteinExistence type="predicted"/>
<keyword evidence="3" id="KW-1185">Reference proteome</keyword>
<protein>
    <recommendedName>
        <fullName evidence="1">Alcohol dehydrogenase-like N-terminal domain-containing protein</fullName>
    </recommendedName>
</protein>
<dbReference type="InterPro" id="IPR011032">
    <property type="entry name" value="GroES-like_sf"/>
</dbReference>
<reference evidence="2 3" key="1">
    <citation type="journal article" date="2025" name="Microbiol. Resour. Announc.">
        <title>Draft genome sequences for Neonectria magnoliae and Neonectria punicea, canker pathogens of Liriodendron tulipifera and Acer saccharum in West Virginia.</title>
        <authorList>
            <person name="Petronek H.M."/>
            <person name="Kasson M.T."/>
            <person name="Metheny A.M."/>
            <person name="Stauder C.M."/>
            <person name="Lovett B."/>
            <person name="Lynch S.C."/>
            <person name="Garnas J.R."/>
            <person name="Kasson L.R."/>
            <person name="Stajich J.E."/>
        </authorList>
    </citation>
    <scope>NUCLEOTIDE SEQUENCE [LARGE SCALE GENOMIC DNA]</scope>
    <source>
        <strain evidence="2 3">NRRL 64651</strain>
    </source>
</reference>
<name>A0ABR1IEK0_9HYPO</name>
<accession>A0ABR1IEK0</accession>
<dbReference type="Pfam" id="PF08240">
    <property type="entry name" value="ADH_N"/>
    <property type="match status" value="1"/>
</dbReference>
<dbReference type="InterPro" id="IPR013154">
    <property type="entry name" value="ADH-like_N"/>
</dbReference>
<dbReference type="PANTHER" id="PTHR45033">
    <property type="match status" value="1"/>
</dbReference>
<feature type="domain" description="Alcohol dehydrogenase-like N-terminal" evidence="1">
    <location>
        <begin position="3"/>
        <end position="63"/>
    </location>
</feature>
<dbReference type="InterPro" id="IPR052711">
    <property type="entry name" value="Zinc_ADH-like"/>
</dbReference>
<gene>
    <name evidence="2" type="ORF">QQZ08_001869</name>
</gene>
<dbReference type="PANTHER" id="PTHR45033:SF2">
    <property type="entry name" value="ZINC-TYPE ALCOHOL DEHYDROGENASE-LIKE PROTEIN C1773.06C"/>
    <property type="match status" value="1"/>
</dbReference>
<dbReference type="Gene3D" id="3.90.180.10">
    <property type="entry name" value="Medium-chain alcohol dehydrogenases, catalytic domain"/>
    <property type="match status" value="1"/>
</dbReference>
<dbReference type="SUPFAM" id="SSF50129">
    <property type="entry name" value="GroES-like"/>
    <property type="match status" value="1"/>
</dbReference>
<organism evidence="2 3">
    <name type="scientific">Neonectria magnoliae</name>
    <dbReference type="NCBI Taxonomy" id="2732573"/>
    <lineage>
        <taxon>Eukaryota</taxon>
        <taxon>Fungi</taxon>
        <taxon>Dikarya</taxon>
        <taxon>Ascomycota</taxon>
        <taxon>Pezizomycotina</taxon>
        <taxon>Sordariomycetes</taxon>
        <taxon>Hypocreomycetidae</taxon>
        <taxon>Hypocreales</taxon>
        <taxon>Nectriaceae</taxon>
        <taxon>Neonectria</taxon>
    </lineage>
</organism>
<comment type="caution">
    <text evidence="2">The sequence shown here is derived from an EMBL/GenBank/DDBJ whole genome shotgun (WGS) entry which is preliminary data.</text>
</comment>
<evidence type="ECO:0000313" key="2">
    <source>
        <dbReference type="EMBL" id="KAK7431650.1"/>
    </source>
</evidence>
<dbReference type="Proteomes" id="UP001498421">
    <property type="component" value="Unassembled WGS sequence"/>
</dbReference>
<sequence>MGHEVLVKVRSVALNYRDIAICNLTYPVPVKDSVIPSSDLAGDVVQAASVDEDAAAGDKVITAFEFSTADSMLERLVHGVEKPKTWSRCWWSQHGQLEG</sequence>